<evidence type="ECO:0000313" key="2">
    <source>
        <dbReference type="EMBL" id="MFC5528455.1"/>
    </source>
</evidence>
<keyword evidence="1" id="KW-0472">Membrane</keyword>
<organism evidence="2 3">
    <name type="scientific">Cohnella yongneupensis</name>
    <dbReference type="NCBI Taxonomy" id="425006"/>
    <lineage>
        <taxon>Bacteria</taxon>
        <taxon>Bacillati</taxon>
        <taxon>Bacillota</taxon>
        <taxon>Bacilli</taxon>
        <taxon>Bacillales</taxon>
        <taxon>Paenibacillaceae</taxon>
        <taxon>Cohnella</taxon>
    </lineage>
</organism>
<evidence type="ECO:0000313" key="3">
    <source>
        <dbReference type="Proteomes" id="UP001596108"/>
    </source>
</evidence>
<dbReference type="RefSeq" id="WP_378110292.1">
    <property type="nucleotide sequence ID" value="NZ_JBHSNC010000010.1"/>
</dbReference>
<protein>
    <submittedName>
        <fullName evidence="2">TrbC/VirB2 family protein</fullName>
    </submittedName>
</protein>
<dbReference type="InterPro" id="IPR007039">
    <property type="entry name" value="TrbC/VirB2"/>
</dbReference>
<accession>A0ABW0QUJ6</accession>
<name>A0ABW0QUJ6_9BACL</name>
<gene>
    <name evidence="2" type="ORF">ACFPQ4_03185</name>
</gene>
<comment type="caution">
    <text evidence="2">The sequence shown here is derived from an EMBL/GenBank/DDBJ whole genome shotgun (WGS) entry which is preliminary data.</text>
</comment>
<dbReference type="EMBL" id="JBHSNC010000010">
    <property type="protein sequence ID" value="MFC5528455.1"/>
    <property type="molecule type" value="Genomic_DNA"/>
</dbReference>
<proteinExistence type="predicted"/>
<keyword evidence="1" id="KW-1133">Transmembrane helix</keyword>
<keyword evidence="3" id="KW-1185">Reference proteome</keyword>
<evidence type="ECO:0000256" key="1">
    <source>
        <dbReference type="SAM" id="Phobius"/>
    </source>
</evidence>
<dbReference type="Proteomes" id="UP001596108">
    <property type="component" value="Unassembled WGS sequence"/>
</dbReference>
<reference evidence="3" key="1">
    <citation type="journal article" date="2019" name="Int. J. Syst. Evol. Microbiol.">
        <title>The Global Catalogue of Microorganisms (GCM) 10K type strain sequencing project: providing services to taxonomists for standard genome sequencing and annotation.</title>
        <authorList>
            <consortium name="The Broad Institute Genomics Platform"/>
            <consortium name="The Broad Institute Genome Sequencing Center for Infectious Disease"/>
            <person name="Wu L."/>
            <person name="Ma J."/>
        </authorList>
    </citation>
    <scope>NUCLEOTIDE SEQUENCE [LARGE SCALE GENOMIC DNA]</scope>
    <source>
        <strain evidence="3">CGMCC 1.18578</strain>
    </source>
</reference>
<dbReference type="Pfam" id="PF04956">
    <property type="entry name" value="TrbC"/>
    <property type="match status" value="1"/>
</dbReference>
<feature type="transmembrane region" description="Helical" evidence="1">
    <location>
        <begin position="65"/>
        <end position="84"/>
    </location>
</feature>
<keyword evidence="1" id="KW-0812">Transmembrane</keyword>
<sequence length="116" mass="12862">MGKAVALNWNEFMAGHIVPLDHKTKLSIARNTAATVHLFLFPKSIFAATPADSSWQEIFDTVLGIADWLCVGIIVFAGVTWMFGNRTKALEFLMGGASGYLIIRHAIDIRNWLKTL</sequence>